<comment type="caution">
    <text evidence="1">The sequence shown here is derived from an EMBL/GenBank/DDBJ whole genome shotgun (WGS) entry which is preliminary data.</text>
</comment>
<name>A0A7C8JGG9_ORBOL</name>
<dbReference type="EMBL" id="WIQW01000002">
    <property type="protein sequence ID" value="KAF3112800.1"/>
    <property type="molecule type" value="Genomic_DNA"/>
</dbReference>
<dbReference type="AlphaFoldDB" id="A0A7C8JGG9"/>
<organism evidence="1 2">
    <name type="scientific">Orbilia oligospora</name>
    <name type="common">Nematode-trapping fungus</name>
    <name type="synonym">Arthrobotrys oligospora</name>
    <dbReference type="NCBI Taxonomy" id="2813651"/>
    <lineage>
        <taxon>Eukaryota</taxon>
        <taxon>Fungi</taxon>
        <taxon>Dikarya</taxon>
        <taxon>Ascomycota</taxon>
        <taxon>Pezizomycotina</taxon>
        <taxon>Orbiliomycetes</taxon>
        <taxon>Orbiliales</taxon>
        <taxon>Orbiliaceae</taxon>
        <taxon>Orbilia</taxon>
    </lineage>
</organism>
<evidence type="ECO:0000313" key="1">
    <source>
        <dbReference type="EMBL" id="KAF3112800.1"/>
    </source>
</evidence>
<accession>A0A7C8JGG9</accession>
<sequence>MASSYIKDSLNLQTLRTYDIAILHLLDMSGTKIKILKRRVLHLLVHILEINNVEALYWQAVTAIPTNDEALHVRHK</sequence>
<evidence type="ECO:0000313" key="2">
    <source>
        <dbReference type="Proteomes" id="UP000475325"/>
    </source>
</evidence>
<proteinExistence type="predicted"/>
<protein>
    <submittedName>
        <fullName evidence="1">Uncharacterized protein</fullName>
    </submittedName>
</protein>
<dbReference type="Proteomes" id="UP000475325">
    <property type="component" value="Unassembled WGS sequence"/>
</dbReference>
<reference evidence="1 2" key="1">
    <citation type="submission" date="2019-06" db="EMBL/GenBank/DDBJ databases">
        <authorList>
            <person name="Palmer J.M."/>
        </authorList>
    </citation>
    <scope>NUCLEOTIDE SEQUENCE [LARGE SCALE GENOMIC DNA]</scope>
    <source>
        <strain evidence="1 2">TWF102</strain>
    </source>
</reference>
<gene>
    <name evidence="1" type="ORF">TWF102_004196</name>
</gene>